<dbReference type="GO" id="GO:0005634">
    <property type="term" value="C:nucleus"/>
    <property type="evidence" value="ECO:0007669"/>
    <property type="project" value="UniProtKB-SubCell"/>
</dbReference>
<evidence type="ECO:0000313" key="7">
    <source>
        <dbReference type="Proteomes" id="UP000184383"/>
    </source>
</evidence>
<dbReference type="GeneID" id="63747463"/>
<dbReference type="EMBL" id="KV878217">
    <property type="protein sequence ID" value="OJJ30493.1"/>
    <property type="molecule type" value="Genomic_DNA"/>
</dbReference>
<dbReference type="SMART" id="SM00300">
    <property type="entry name" value="ChSh"/>
    <property type="match status" value="1"/>
</dbReference>
<dbReference type="InterPro" id="IPR023780">
    <property type="entry name" value="Chromo_domain"/>
</dbReference>
<evidence type="ECO:0000256" key="3">
    <source>
        <dbReference type="ARBA" id="ARBA00023242"/>
    </source>
</evidence>
<protein>
    <recommendedName>
        <fullName evidence="5">Chromo domain-containing protein</fullName>
    </recommendedName>
</protein>
<accession>A0A1L9R6I1</accession>
<name>A0A1L9R6I1_ASPWE</name>
<evidence type="ECO:0000256" key="1">
    <source>
        <dbReference type="ARBA" id="ARBA00004123"/>
    </source>
</evidence>
<evidence type="ECO:0000256" key="2">
    <source>
        <dbReference type="ARBA" id="ARBA00011353"/>
    </source>
</evidence>
<dbReference type="SMART" id="SM00298">
    <property type="entry name" value="CHROMO"/>
    <property type="match status" value="1"/>
</dbReference>
<feature type="compositionally biased region" description="Basic and acidic residues" evidence="4">
    <location>
        <begin position="23"/>
        <end position="32"/>
    </location>
</feature>
<comment type="subunit">
    <text evidence="2">Component of the NuA4 histone acetyltransferase complex.</text>
</comment>
<dbReference type="InterPro" id="IPR000953">
    <property type="entry name" value="Chromo/chromo_shadow_dom"/>
</dbReference>
<dbReference type="VEuPathDB" id="FungiDB:ASPWEDRAFT_177151"/>
<reference evidence="7" key="1">
    <citation type="journal article" date="2017" name="Genome Biol.">
        <title>Comparative genomics reveals high biological diversity and specific adaptations in the industrially and medically important fungal genus Aspergillus.</title>
        <authorList>
            <person name="de Vries R.P."/>
            <person name="Riley R."/>
            <person name="Wiebenga A."/>
            <person name="Aguilar-Osorio G."/>
            <person name="Amillis S."/>
            <person name="Uchima C.A."/>
            <person name="Anderluh G."/>
            <person name="Asadollahi M."/>
            <person name="Askin M."/>
            <person name="Barry K."/>
            <person name="Battaglia E."/>
            <person name="Bayram O."/>
            <person name="Benocci T."/>
            <person name="Braus-Stromeyer S.A."/>
            <person name="Caldana C."/>
            <person name="Canovas D."/>
            <person name="Cerqueira G.C."/>
            <person name="Chen F."/>
            <person name="Chen W."/>
            <person name="Choi C."/>
            <person name="Clum A."/>
            <person name="Dos Santos R.A."/>
            <person name="Damasio A.R."/>
            <person name="Diallinas G."/>
            <person name="Emri T."/>
            <person name="Fekete E."/>
            <person name="Flipphi M."/>
            <person name="Freyberg S."/>
            <person name="Gallo A."/>
            <person name="Gournas C."/>
            <person name="Habgood R."/>
            <person name="Hainaut M."/>
            <person name="Harispe M.L."/>
            <person name="Henrissat B."/>
            <person name="Hilden K.S."/>
            <person name="Hope R."/>
            <person name="Hossain A."/>
            <person name="Karabika E."/>
            <person name="Karaffa L."/>
            <person name="Karanyi Z."/>
            <person name="Krasevec N."/>
            <person name="Kuo A."/>
            <person name="Kusch H."/>
            <person name="LaButti K."/>
            <person name="Lagendijk E.L."/>
            <person name="Lapidus A."/>
            <person name="Levasseur A."/>
            <person name="Lindquist E."/>
            <person name="Lipzen A."/>
            <person name="Logrieco A.F."/>
            <person name="MacCabe A."/>
            <person name="Maekelae M.R."/>
            <person name="Malavazi I."/>
            <person name="Melin P."/>
            <person name="Meyer V."/>
            <person name="Mielnichuk N."/>
            <person name="Miskei M."/>
            <person name="Molnar A.P."/>
            <person name="Mule G."/>
            <person name="Ngan C.Y."/>
            <person name="Orejas M."/>
            <person name="Orosz E."/>
            <person name="Ouedraogo J.P."/>
            <person name="Overkamp K.M."/>
            <person name="Park H.-S."/>
            <person name="Perrone G."/>
            <person name="Piumi F."/>
            <person name="Punt P.J."/>
            <person name="Ram A.F."/>
            <person name="Ramon A."/>
            <person name="Rauscher S."/>
            <person name="Record E."/>
            <person name="Riano-Pachon D.M."/>
            <person name="Robert V."/>
            <person name="Roehrig J."/>
            <person name="Ruller R."/>
            <person name="Salamov A."/>
            <person name="Salih N.S."/>
            <person name="Samson R.A."/>
            <person name="Sandor E."/>
            <person name="Sanguinetti M."/>
            <person name="Schuetze T."/>
            <person name="Sepcic K."/>
            <person name="Shelest E."/>
            <person name="Sherlock G."/>
            <person name="Sophianopoulou V."/>
            <person name="Squina F.M."/>
            <person name="Sun H."/>
            <person name="Susca A."/>
            <person name="Todd R.B."/>
            <person name="Tsang A."/>
            <person name="Unkles S.E."/>
            <person name="van de Wiele N."/>
            <person name="van Rossen-Uffink D."/>
            <person name="Oliveira J.V."/>
            <person name="Vesth T.C."/>
            <person name="Visser J."/>
            <person name="Yu J.-H."/>
            <person name="Zhou M."/>
            <person name="Andersen M.R."/>
            <person name="Archer D.B."/>
            <person name="Baker S.E."/>
            <person name="Benoit I."/>
            <person name="Brakhage A.A."/>
            <person name="Braus G.H."/>
            <person name="Fischer R."/>
            <person name="Frisvad J.C."/>
            <person name="Goldman G.H."/>
            <person name="Houbraken J."/>
            <person name="Oakley B."/>
            <person name="Pocsi I."/>
            <person name="Scazzocchio C."/>
            <person name="Seiboth B."/>
            <person name="vanKuyk P.A."/>
            <person name="Wortman J."/>
            <person name="Dyer P.S."/>
            <person name="Grigoriev I.V."/>
        </authorList>
    </citation>
    <scope>NUCLEOTIDE SEQUENCE [LARGE SCALE GENOMIC DNA]</scope>
    <source>
        <strain evidence="7">DTO 134E9</strain>
    </source>
</reference>
<dbReference type="RefSeq" id="XP_040684170.1">
    <property type="nucleotide sequence ID" value="XM_040831615.1"/>
</dbReference>
<dbReference type="InterPro" id="IPR008251">
    <property type="entry name" value="Chromo_shadow_dom"/>
</dbReference>
<feature type="domain" description="Chromo" evidence="5">
    <location>
        <begin position="51"/>
        <end position="112"/>
    </location>
</feature>
<dbReference type="Proteomes" id="UP000184383">
    <property type="component" value="Unassembled WGS sequence"/>
</dbReference>
<dbReference type="Gene3D" id="2.40.50.40">
    <property type="match status" value="2"/>
</dbReference>
<evidence type="ECO:0000259" key="5">
    <source>
        <dbReference type="PROSITE" id="PS50013"/>
    </source>
</evidence>
<dbReference type="AlphaFoldDB" id="A0A1L9R6I1"/>
<dbReference type="InterPro" id="IPR051219">
    <property type="entry name" value="Heterochromatin_chromo-domain"/>
</dbReference>
<gene>
    <name evidence="6" type="ORF">ASPWEDRAFT_177151</name>
</gene>
<keyword evidence="3" id="KW-0539">Nucleus</keyword>
<dbReference type="OrthoDB" id="433924at2759"/>
<dbReference type="PROSITE" id="PS50013">
    <property type="entry name" value="CHROMO_2"/>
    <property type="match status" value="1"/>
</dbReference>
<dbReference type="InterPro" id="IPR016197">
    <property type="entry name" value="Chromo-like_dom_sf"/>
</dbReference>
<comment type="subcellular location">
    <subcellularLocation>
        <location evidence="1">Nucleus</location>
    </subcellularLocation>
</comment>
<feature type="compositionally biased region" description="Basic and acidic residues" evidence="4">
    <location>
        <begin position="117"/>
        <end position="131"/>
    </location>
</feature>
<dbReference type="CDD" id="cd00024">
    <property type="entry name" value="CD_CSD"/>
    <property type="match status" value="1"/>
</dbReference>
<sequence>MPPPVQDQSDDESTGGSIPYDNNDTKDEKPEKDESDDEEENDDNDENGEMYTVEKIVGHEYIKTKLFLQVKWTGYDNPEDQTLEPEENMMEDAKEAVLEYYEAQGGRPQRTIKKRKSMAETKPAPDKTADPKKRRRSKAATEAEPEAEAETATPTADEKEVPDWVPKTKNWENDVKNVDTIIRDSESGNLLAFLQWKNGKKAKVSIETCYERCPQKMLAFYEQHLVFKEG</sequence>
<dbReference type="SUPFAM" id="SSF54160">
    <property type="entry name" value="Chromo domain-like"/>
    <property type="match status" value="2"/>
</dbReference>
<dbReference type="PANTHER" id="PTHR22812">
    <property type="entry name" value="CHROMOBOX PROTEIN"/>
    <property type="match status" value="1"/>
</dbReference>
<organism evidence="6 7">
    <name type="scientific">Aspergillus wentii DTO 134E9</name>
    <dbReference type="NCBI Taxonomy" id="1073089"/>
    <lineage>
        <taxon>Eukaryota</taxon>
        <taxon>Fungi</taxon>
        <taxon>Dikarya</taxon>
        <taxon>Ascomycota</taxon>
        <taxon>Pezizomycotina</taxon>
        <taxon>Eurotiomycetes</taxon>
        <taxon>Eurotiomycetidae</taxon>
        <taxon>Eurotiales</taxon>
        <taxon>Aspergillaceae</taxon>
        <taxon>Aspergillus</taxon>
        <taxon>Aspergillus subgen. Cremei</taxon>
    </lineage>
</organism>
<dbReference type="Pfam" id="PF00385">
    <property type="entry name" value="Chromo"/>
    <property type="match status" value="1"/>
</dbReference>
<keyword evidence="7" id="KW-1185">Reference proteome</keyword>
<feature type="region of interest" description="Disordered" evidence="4">
    <location>
        <begin position="102"/>
        <end position="164"/>
    </location>
</feature>
<proteinExistence type="predicted"/>
<dbReference type="Pfam" id="PF01393">
    <property type="entry name" value="Chromo_shadow"/>
    <property type="match status" value="1"/>
</dbReference>
<feature type="region of interest" description="Disordered" evidence="4">
    <location>
        <begin position="1"/>
        <end position="51"/>
    </location>
</feature>
<evidence type="ECO:0000313" key="6">
    <source>
        <dbReference type="EMBL" id="OJJ30493.1"/>
    </source>
</evidence>
<evidence type="ECO:0000256" key="4">
    <source>
        <dbReference type="SAM" id="MobiDB-lite"/>
    </source>
</evidence>
<feature type="compositionally biased region" description="Acidic residues" evidence="4">
    <location>
        <begin position="33"/>
        <end position="48"/>
    </location>
</feature>
<dbReference type="STRING" id="1073089.A0A1L9R6I1"/>
<dbReference type="GO" id="GO:0006338">
    <property type="term" value="P:chromatin remodeling"/>
    <property type="evidence" value="ECO:0007669"/>
    <property type="project" value="UniProtKB-ARBA"/>
</dbReference>